<dbReference type="RefSeq" id="WP_199898661.1">
    <property type="nucleotide sequence ID" value="NZ_BLAX01000001.1"/>
</dbReference>
<keyword evidence="3" id="KW-1185">Reference proteome</keyword>
<organism evidence="2 3">
    <name type="scientific">Prolixibacter bellariivorans</name>
    <dbReference type="NCBI Taxonomy" id="314319"/>
    <lineage>
        <taxon>Bacteria</taxon>
        <taxon>Pseudomonadati</taxon>
        <taxon>Bacteroidota</taxon>
        <taxon>Bacteroidia</taxon>
        <taxon>Marinilabiliales</taxon>
        <taxon>Prolixibacteraceae</taxon>
        <taxon>Prolixibacter</taxon>
    </lineage>
</organism>
<feature type="transmembrane region" description="Helical" evidence="1">
    <location>
        <begin position="161"/>
        <end position="177"/>
    </location>
</feature>
<evidence type="ECO:0008006" key="4">
    <source>
        <dbReference type="Google" id="ProtNLM"/>
    </source>
</evidence>
<evidence type="ECO:0000313" key="2">
    <source>
        <dbReference type="EMBL" id="GET34242.1"/>
    </source>
</evidence>
<dbReference type="EMBL" id="BLAX01000001">
    <property type="protein sequence ID" value="GET34242.1"/>
    <property type="molecule type" value="Genomic_DNA"/>
</dbReference>
<evidence type="ECO:0000313" key="3">
    <source>
        <dbReference type="Proteomes" id="UP000391834"/>
    </source>
</evidence>
<keyword evidence="1" id="KW-0812">Transmembrane</keyword>
<reference evidence="2 3" key="1">
    <citation type="submission" date="2019-10" db="EMBL/GenBank/DDBJ databases">
        <title>Prolixibacter strains distinguished by the presence of nitrate reductase genes were adept at nitrate-dependent anaerobic corrosion of metallic iron and carbon steel.</title>
        <authorList>
            <person name="Iino T."/>
            <person name="Shono N."/>
            <person name="Ito K."/>
            <person name="Nakamura R."/>
            <person name="Sueoka K."/>
            <person name="Harayama S."/>
            <person name="Ohkuma M."/>
        </authorList>
    </citation>
    <scope>NUCLEOTIDE SEQUENCE [LARGE SCALE GENOMIC DNA]</scope>
    <source>
        <strain evidence="2 3">JCM 13498</strain>
    </source>
</reference>
<dbReference type="AlphaFoldDB" id="A0A5M4B299"/>
<keyword evidence="1" id="KW-0472">Membrane</keyword>
<dbReference type="Proteomes" id="UP000391834">
    <property type="component" value="Unassembled WGS sequence"/>
</dbReference>
<gene>
    <name evidence="2" type="ORF">PbJCM13498_31050</name>
</gene>
<protein>
    <recommendedName>
        <fullName evidence="4">DNA mismatch repair protein MutS core domain-containing protein</fullName>
    </recommendedName>
</protein>
<keyword evidence="1" id="KW-1133">Transmembrane helix</keyword>
<feature type="transmembrane region" description="Helical" evidence="1">
    <location>
        <begin position="245"/>
        <end position="269"/>
    </location>
</feature>
<name>A0A5M4B299_9BACT</name>
<accession>A0A5M4B299</accession>
<proteinExistence type="predicted"/>
<feature type="transmembrane region" description="Helical" evidence="1">
    <location>
        <begin position="184"/>
        <end position="204"/>
    </location>
</feature>
<evidence type="ECO:0000256" key="1">
    <source>
        <dbReference type="SAM" id="Phobius"/>
    </source>
</evidence>
<sequence length="330" mass="38867">MVFNRKKEEENLQQSFGKLKDATFDFDSIGKYFRKKQHPDAFQIISDKTCDDLDFEELFMFLDRTQSKVGQQYLYNKLRVIPEHHPEVATHEALLKRLTNEPAYRIAIQKKLKKLDKRESYYIPALFQDEYLQPPKWFFLIRILSLSSLLSLILIPFLPQILFFWSFIILINFALHYRNKRNLYAYLASVPQLLIMNSVARELFKDQSLKKLNPNLSSSIKDINKVRNRMSLFKLEANLGGDAVAIFWAFVDIIKIIFLLEPLLLFGVLKQLDSKRKQIEEVFEFVGQIDTLISIASLRNGLTHYCQPEINEQNKKISAKELYHPLIPDW</sequence>
<comment type="caution">
    <text evidence="2">The sequence shown here is derived from an EMBL/GenBank/DDBJ whole genome shotgun (WGS) entry which is preliminary data.</text>
</comment>